<keyword evidence="3" id="KW-0455">Luminescence</keyword>
<evidence type="ECO:0000259" key="5">
    <source>
        <dbReference type="PROSITE" id="PS50222"/>
    </source>
</evidence>
<dbReference type="InterPro" id="IPR011992">
    <property type="entry name" value="EF-hand-dom_pair"/>
</dbReference>
<dbReference type="AlphaFoldDB" id="Q6J2A1"/>
<proteinExistence type="evidence at transcript level"/>
<keyword evidence="4" id="KW-0599">Photoprotein</keyword>
<dbReference type="PROSITE" id="PS50222">
    <property type="entry name" value="EF_HAND_2"/>
    <property type="match status" value="2"/>
</dbReference>
<evidence type="ECO:0000256" key="2">
    <source>
        <dbReference type="ARBA" id="ARBA00022837"/>
    </source>
</evidence>
<sequence length="199" mass="22570">MLYDVPDYASLKLTSDFDNPRWIGRHKHMFNFLDVNHNGKISLDEMVYKASDIVINNLGATPEQAKRHKDAVEAFFGGAGMKYGVETDWPAYIEGWKKLATDELEKYAKNEPTLIRIWGDALFDIVGKDQNGAITLDEWKAYTKAAGIIQSSEDCEETFRVCDIDESGQLDVDEMTRQHLGFWYTMDPACEKLYGGAVP</sequence>
<keyword evidence="2" id="KW-0106">Calcium</keyword>
<comment type="similarity">
    <text evidence="1">Belongs to the aequorin family.</text>
</comment>
<dbReference type="CDD" id="cd00051">
    <property type="entry name" value="EFh"/>
    <property type="match status" value="1"/>
</dbReference>
<dbReference type="InterPro" id="IPR018247">
    <property type="entry name" value="EF_Hand_1_Ca_BS"/>
</dbReference>
<feature type="domain" description="EF-hand" evidence="5">
    <location>
        <begin position="150"/>
        <end position="185"/>
    </location>
</feature>
<evidence type="ECO:0000256" key="1">
    <source>
        <dbReference type="ARBA" id="ARBA00007828"/>
    </source>
</evidence>
<accession>Q6J2A1</accession>
<dbReference type="Gene3D" id="1.10.238.10">
    <property type="entry name" value="EF-hand"/>
    <property type="match status" value="1"/>
</dbReference>
<dbReference type="SUPFAM" id="SSF47473">
    <property type="entry name" value="EF-hand"/>
    <property type="match status" value="1"/>
</dbReference>
<protein>
    <submittedName>
        <fullName evidence="6">Modified aequorin</fullName>
    </submittedName>
</protein>
<evidence type="ECO:0000256" key="4">
    <source>
        <dbReference type="ARBA" id="ARBA00023262"/>
    </source>
</evidence>
<dbReference type="PROSITE" id="PS00018">
    <property type="entry name" value="EF_HAND_1"/>
    <property type="match status" value="2"/>
</dbReference>
<evidence type="ECO:0000313" key="6">
    <source>
        <dbReference type="EMBL" id="AAT36690.1"/>
    </source>
</evidence>
<organism evidence="6">
    <name type="scientific">Aequorea victoria</name>
    <name type="common">Water jellyfish</name>
    <name type="synonym">Mesonema victoria</name>
    <dbReference type="NCBI Taxonomy" id="6100"/>
    <lineage>
        <taxon>Eukaryota</taxon>
        <taxon>Metazoa</taxon>
        <taxon>Cnidaria</taxon>
        <taxon>Hydrozoa</taxon>
        <taxon>Hydroidolina</taxon>
        <taxon>Leptothecata</taxon>
        <taxon>Aequoreidae</taxon>
        <taxon>Aequorea</taxon>
    </lineage>
</organism>
<dbReference type="EMBL" id="AY603994">
    <property type="protein sequence ID" value="AAT36690.1"/>
    <property type="molecule type" value="mRNA"/>
</dbReference>
<name>Q6J2A1_AEQVI</name>
<dbReference type="InterPro" id="IPR002048">
    <property type="entry name" value="EF_hand_dom"/>
</dbReference>
<dbReference type="GO" id="GO:0005509">
    <property type="term" value="F:calcium ion binding"/>
    <property type="evidence" value="ECO:0007669"/>
    <property type="project" value="InterPro"/>
</dbReference>
<dbReference type="Pfam" id="PF13202">
    <property type="entry name" value="EF-hand_5"/>
    <property type="match status" value="2"/>
</dbReference>
<reference evidence="6" key="2">
    <citation type="submission" date="2004-05" db="EMBL/GenBank/DDBJ databases">
        <title>Mutated photoproteins and their uses.</title>
        <authorList>
            <person name="Lambolez B."/>
            <person name="Gibelin N."/>
            <person name="Bourout G."/>
            <person name="Tricoire L.E."/>
            <person name="Courjean O.A."/>
            <person name="Tsuzuki K."/>
            <person name="Rossier J."/>
        </authorList>
    </citation>
    <scope>NUCLEOTIDE SEQUENCE</scope>
</reference>
<dbReference type="GO" id="GO:0008218">
    <property type="term" value="P:bioluminescence"/>
    <property type="evidence" value="ECO:0007669"/>
    <property type="project" value="UniProtKB-KW"/>
</dbReference>
<dbReference type="SMART" id="SM00054">
    <property type="entry name" value="EFh"/>
    <property type="match status" value="3"/>
</dbReference>
<reference evidence="6" key="1">
    <citation type="submission" date="2004-04" db="EMBL/GenBank/DDBJ databases">
        <authorList>
            <person name="Tricoire L."/>
            <person name="Lambolez B."/>
            <person name="Tsuzuki K."/>
        </authorList>
    </citation>
    <scope>NUCLEOTIDE SEQUENCE</scope>
</reference>
<evidence type="ECO:0000256" key="3">
    <source>
        <dbReference type="ARBA" id="ARBA00023223"/>
    </source>
</evidence>
<feature type="domain" description="EF-hand" evidence="5">
    <location>
        <begin position="21"/>
        <end position="56"/>
    </location>
</feature>